<protein>
    <submittedName>
        <fullName evidence="2">Uncharacterized protein</fullName>
    </submittedName>
</protein>
<dbReference type="VEuPathDB" id="FungiDB:SPRG_14327"/>
<organism evidence="2 3">
    <name type="scientific">Saprolegnia parasitica (strain CBS 223.65)</name>
    <dbReference type="NCBI Taxonomy" id="695850"/>
    <lineage>
        <taxon>Eukaryota</taxon>
        <taxon>Sar</taxon>
        <taxon>Stramenopiles</taxon>
        <taxon>Oomycota</taxon>
        <taxon>Saprolegniomycetes</taxon>
        <taxon>Saprolegniales</taxon>
        <taxon>Saprolegniaceae</taxon>
        <taxon>Saprolegnia</taxon>
    </lineage>
</organism>
<dbReference type="OrthoDB" id="73101at2759"/>
<feature type="region of interest" description="Disordered" evidence="1">
    <location>
        <begin position="610"/>
        <end position="649"/>
    </location>
</feature>
<sequence>MRKNHEIAAVEQARHAPELATVPPDTSAPTAAEPPAKPAPTKASNQPSAAARTKPPNTKSSVRPPIATKRPSSATSSRLAKAMAPPALPRPPPKKELLRSALIVALQTMTDSMYGALHGGLQQETESLPRRTSMWLLETELQSVVHAFLAASSRPETELPELPPVLESPEELLATKAHHCHLCVTEVAAHWCCDCTTALCSTCLSDVGCQAERHQVERFMVDQQSAIVLGSTSTPALPASLPIVQAADLRLHEKAFLCVPLQLTPELSTVLATTKLQHEPPKSLKQFCLVLRKQLELSPTSKTVAAFLDRSRVSSWSCDELRCFLDVVHVPSTGLHKNKVDGPAFLKLTPAAFHDTFGLRGSFPLQRCLFYRALLMEMESYRDKYSLPSNLTRLSASDKTTMKKKKLKKPSGPGFVATSAASEPVAATRNTAANSTHASKDPVPTAVKKAQPPPTKAAPKKAPPMNKAMNPDDAAFLASIHDGVEDLLSAGFEPAKPIASTQPHTTVSLAQLQTEVAQLLQRFEALQTSEIPPELEPQMVEADNRLQNLLSMTPSDLGSNAMSLDVIRRLLTAIEVGRSRARVAACPPPIKAPLTMTLWTYEMPAPTAKPLAGVTPGPGDYHPTAKPRSHPRRTKRSPTRPPVDDDDDDLSAFVASETQAVDGNASKTLFHASFLQTETPQESRWQTLRKKQPQTDAETCL</sequence>
<accession>A0A067BUC8</accession>
<dbReference type="KEGG" id="spar:SPRG_14327"/>
<name>A0A067BUC8_SAPPC</name>
<dbReference type="STRING" id="695850.A0A067BUC8"/>
<feature type="region of interest" description="Disordered" evidence="1">
    <location>
        <begin position="677"/>
        <end position="701"/>
    </location>
</feature>
<dbReference type="RefSeq" id="XP_012208845.1">
    <property type="nucleotide sequence ID" value="XM_012353455.1"/>
</dbReference>
<keyword evidence="3" id="KW-1185">Reference proteome</keyword>
<proteinExistence type="predicted"/>
<feature type="compositionally biased region" description="Basic and acidic residues" evidence="1">
    <location>
        <begin position="1"/>
        <end position="17"/>
    </location>
</feature>
<feature type="compositionally biased region" description="Polar residues" evidence="1">
    <location>
        <begin position="677"/>
        <end position="686"/>
    </location>
</feature>
<evidence type="ECO:0000313" key="2">
    <source>
        <dbReference type="EMBL" id="KDO20455.1"/>
    </source>
</evidence>
<evidence type="ECO:0000256" key="1">
    <source>
        <dbReference type="SAM" id="MobiDB-lite"/>
    </source>
</evidence>
<gene>
    <name evidence="2" type="ORF">SPRG_14327</name>
</gene>
<reference evidence="2 3" key="1">
    <citation type="journal article" date="2013" name="PLoS Genet.">
        <title>Distinctive expansion of potential virulence genes in the genome of the oomycete fish pathogen Saprolegnia parasitica.</title>
        <authorList>
            <person name="Jiang R.H."/>
            <person name="de Bruijn I."/>
            <person name="Haas B.J."/>
            <person name="Belmonte R."/>
            <person name="Lobach L."/>
            <person name="Christie J."/>
            <person name="van den Ackerveken G."/>
            <person name="Bottin A."/>
            <person name="Bulone V."/>
            <person name="Diaz-Moreno S.M."/>
            <person name="Dumas B."/>
            <person name="Fan L."/>
            <person name="Gaulin E."/>
            <person name="Govers F."/>
            <person name="Grenville-Briggs L.J."/>
            <person name="Horner N.R."/>
            <person name="Levin J.Z."/>
            <person name="Mammella M."/>
            <person name="Meijer H.J."/>
            <person name="Morris P."/>
            <person name="Nusbaum C."/>
            <person name="Oome S."/>
            <person name="Phillips A.J."/>
            <person name="van Rooyen D."/>
            <person name="Rzeszutek E."/>
            <person name="Saraiva M."/>
            <person name="Secombes C.J."/>
            <person name="Seidl M.F."/>
            <person name="Snel B."/>
            <person name="Stassen J.H."/>
            <person name="Sykes S."/>
            <person name="Tripathy S."/>
            <person name="van den Berg H."/>
            <person name="Vega-Arreguin J.C."/>
            <person name="Wawra S."/>
            <person name="Young S.K."/>
            <person name="Zeng Q."/>
            <person name="Dieguez-Uribeondo J."/>
            <person name="Russ C."/>
            <person name="Tyler B.M."/>
            <person name="van West P."/>
        </authorList>
    </citation>
    <scope>NUCLEOTIDE SEQUENCE [LARGE SCALE GENOMIC DNA]</scope>
    <source>
        <strain evidence="2 3">CBS 223.65</strain>
    </source>
</reference>
<feature type="compositionally biased region" description="Low complexity" evidence="1">
    <location>
        <begin position="23"/>
        <end position="44"/>
    </location>
</feature>
<dbReference type="GeneID" id="24136136"/>
<feature type="region of interest" description="Disordered" evidence="1">
    <location>
        <begin position="398"/>
        <end position="466"/>
    </location>
</feature>
<dbReference type="EMBL" id="KK583312">
    <property type="protein sequence ID" value="KDO20455.1"/>
    <property type="molecule type" value="Genomic_DNA"/>
</dbReference>
<evidence type="ECO:0000313" key="3">
    <source>
        <dbReference type="Proteomes" id="UP000030745"/>
    </source>
</evidence>
<feature type="compositionally biased region" description="Polar residues" evidence="1">
    <location>
        <begin position="428"/>
        <end position="437"/>
    </location>
</feature>
<dbReference type="CDD" id="cd19757">
    <property type="entry name" value="Bbox1"/>
    <property type="match status" value="1"/>
</dbReference>
<feature type="region of interest" description="Disordered" evidence="1">
    <location>
        <begin position="1"/>
        <end position="94"/>
    </location>
</feature>
<dbReference type="AlphaFoldDB" id="A0A067BUC8"/>
<feature type="compositionally biased region" description="Basic residues" evidence="1">
    <location>
        <begin position="625"/>
        <end position="638"/>
    </location>
</feature>
<dbReference type="Proteomes" id="UP000030745">
    <property type="component" value="Unassembled WGS sequence"/>
</dbReference>